<evidence type="ECO:0000313" key="1">
    <source>
        <dbReference type="EMBL" id="GBN20205.1"/>
    </source>
</evidence>
<protein>
    <submittedName>
        <fullName evidence="1">Uncharacterized protein</fullName>
    </submittedName>
</protein>
<organism evidence="1 2">
    <name type="scientific">Araneus ventricosus</name>
    <name type="common">Orbweaver spider</name>
    <name type="synonym">Epeira ventricosa</name>
    <dbReference type="NCBI Taxonomy" id="182803"/>
    <lineage>
        <taxon>Eukaryota</taxon>
        <taxon>Metazoa</taxon>
        <taxon>Ecdysozoa</taxon>
        <taxon>Arthropoda</taxon>
        <taxon>Chelicerata</taxon>
        <taxon>Arachnida</taxon>
        <taxon>Araneae</taxon>
        <taxon>Araneomorphae</taxon>
        <taxon>Entelegynae</taxon>
        <taxon>Araneoidea</taxon>
        <taxon>Araneidae</taxon>
        <taxon>Araneus</taxon>
    </lineage>
</organism>
<reference evidence="1 2" key="1">
    <citation type="journal article" date="2019" name="Sci. Rep.">
        <title>Orb-weaving spider Araneus ventricosus genome elucidates the spidroin gene catalogue.</title>
        <authorList>
            <person name="Kono N."/>
            <person name="Nakamura H."/>
            <person name="Ohtoshi R."/>
            <person name="Moran D.A.P."/>
            <person name="Shinohara A."/>
            <person name="Yoshida Y."/>
            <person name="Fujiwara M."/>
            <person name="Mori M."/>
            <person name="Tomita M."/>
            <person name="Arakawa K."/>
        </authorList>
    </citation>
    <scope>NUCLEOTIDE SEQUENCE [LARGE SCALE GENOMIC DNA]</scope>
</reference>
<dbReference type="Proteomes" id="UP000499080">
    <property type="component" value="Unassembled WGS sequence"/>
</dbReference>
<dbReference type="AlphaFoldDB" id="A0A4Y2LZJ9"/>
<gene>
    <name evidence="1" type="ORF">AVEN_149936_1</name>
</gene>
<accession>A0A4Y2LZJ9</accession>
<dbReference type="OrthoDB" id="6430889at2759"/>
<proteinExistence type="predicted"/>
<dbReference type="EMBL" id="BGPR01006581">
    <property type="protein sequence ID" value="GBN20205.1"/>
    <property type="molecule type" value="Genomic_DNA"/>
</dbReference>
<name>A0A4Y2LZJ9_ARAVE</name>
<evidence type="ECO:0000313" key="2">
    <source>
        <dbReference type="Proteomes" id="UP000499080"/>
    </source>
</evidence>
<sequence length="134" mass="15067">MYNPERRSGQSPKLDQSWEGPYAVVYRVQRSPNAKPKVIQINRPALHRTTVHSSDGKDLKNLGFLQMIPCDVTACRETINNSVLGSRERVDRLRTRLSNLSLECCPQCELVSCWTPCGIESAFAVISELPSVCF</sequence>
<keyword evidence="2" id="KW-1185">Reference proteome</keyword>
<comment type="caution">
    <text evidence="1">The sequence shown here is derived from an EMBL/GenBank/DDBJ whole genome shotgun (WGS) entry which is preliminary data.</text>
</comment>